<name>A0A7I7WZI1_9MYCO</name>
<dbReference type="EMBL" id="AP022609">
    <property type="protein sequence ID" value="BBZ22916.1"/>
    <property type="molecule type" value="Genomic_DNA"/>
</dbReference>
<dbReference type="InterPro" id="IPR025948">
    <property type="entry name" value="HTH-like_dom"/>
</dbReference>
<dbReference type="Pfam" id="PF13276">
    <property type="entry name" value="HTH_21"/>
    <property type="match status" value="1"/>
</dbReference>
<organism evidence="2 3">
    <name type="scientific">Mycolicibacter hiberniae</name>
    <dbReference type="NCBI Taxonomy" id="29314"/>
    <lineage>
        <taxon>Bacteria</taxon>
        <taxon>Bacillati</taxon>
        <taxon>Actinomycetota</taxon>
        <taxon>Actinomycetes</taxon>
        <taxon>Mycobacteriales</taxon>
        <taxon>Mycobacteriaceae</taxon>
        <taxon>Mycolicibacter</taxon>
    </lineage>
</organism>
<evidence type="ECO:0000313" key="2">
    <source>
        <dbReference type="EMBL" id="BBZ22916.1"/>
    </source>
</evidence>
<accession>A0A7I7WZI1</accession>
<protein>
    <recommendedName>
        <fullName evidence="1">HTH-like domain-containing protein</fullName>
    </recommendedName>
</protein>
<feature type="domain" description="HTH-like" evidence="1">
    <location>
        <begin position="44"/>
        <end position="92"/>
    </location>
</feature>
<evidence type="ECO:0000259" key="1">
    <source>
        <dbReference type="Pfam" id="PF13276"/>
    </source>
</evidence>
<dbReference type="AlphaFoldDB" id="A0A7I7WZI1"/>
<dbReference type="InterPro" id="IPR050900">
    <property type="entry name" value="Transposase_IS3/IS150/IS904"/>
</dbReference>
<dbReference type="PANTHER" id="PTHR46889">
    <property type="entry name" value="TRANSPOSASE INSF FOR INSERTION SEQUENCE IS3B-RELATED"/>
    <property type="match status" value="1"/>
</dbReference>
<evidence type="ECO:0000313" key="3">
    <source>
        <dbReference type="Proteomes" id="UP000467260"/>
    </source>
</evidence>
<dbReference type="KEGG" id="mhib:MHIB_13340"/>
<proteinExistence type="predicted"/>
<reference evidence="2 3" key="1">
    <citation type="journal article" date="2019" name="Emerg. Microbes Infect.">
        <title>Comprehensive subspecies identification of 175 nontuberculous mycobacteria species based on 7547 genomic profiles.</title>
        <authorList>
            <person name="Matsumoto Y."/>
            <person name="Kinjo T."/>
            <person name="Motooka D."/>
            <person name="Nabeya D."/>
            <person name="Jung N."/>
            <person name="Uechi K."/>
            <person name="Horii T."/>
            <person name="Iida T."/>
            <person name="Fujita J."/>
            <person name="Nakamura S."/>
        </authorList>
    </citation>
    <scope>NUCLEOTIDE SEQUENCE [LARGE SCALE GENOMIC DNA]</scope>
    <source>
        <strain evidence="2 3">JCM 13571</strain>
    </source>
</reference>
<dbReference type="Proteomes" id="UP000467260">
    <property type="component" value="Chromosome"/>
</dbReference>
<dbReference type="PANTHER" id="PTHR46889:SF4">
    <property type="entry name" value="TRANSPOSASE INSO FOR INSERTION SEQUENCE ELEMENT IS911B-RELATED"/>
    <property type="match status" value="1"/>
</dbReference>
<keyword evidence="3" id="KW-1185">Reference proteome</keyword>
<sequence>MIDQLVGAGAPVDRCCVILGVTRQNYYKHKRRPTTATQLRRQWLTGLIREIHVASRGTYGYRRVHAELTLGMGITVCSRTVSVLMTLAGIYGLPGPVRVKRLRGVATADDLVNRKFHRLAPNELWVTDITQHRTRKDGCTAVLCSIRSAAGSWAGRWTRRPTPRWWSMRWIWPSATEGPKPAESSTLTTELSSPHGFLARRSAPLDWFRPSVQLATAWTTP</sequence>
<gene>
    <name evidence="2" type="ORF">MHIB_13340</name>
</gene>